<dbReference type="Proteomes" id="UP000317332">
    <property type="component" value="Unassembled WGS sequence"/>
</dbReference>
<dbReference type="PANTHER" id="PTHR11705:SF143">
    <property type="entry name" value="SLL0236 PROTEIN"/>
    <property type="match status" value="1"/>
</dbReference>
<proteinExistence type="inferred from homology"/>
<keyword evidence="3" id="KW-0645">Protease</keyword>
<evidence type="ECO:0000259" key="8">
    <source>
        <dbReference type="PROSITE" id="PS52035"/>
    </source>
</evidence>
<dbReference type="GO" id="GO:0005615">
    <property type="term" value="C:extracellular space"/>
    <property type="evidence" value="ECO:0007669"/>
    <property type="project" value="TreeGrafter"/>
</dbReference>
<dbReference type="SMART" id="SM00631">
    <property type="entry name" value="Zn_pept"/>
    <property type="match status" value="1"/>
</dbReference>
<dbReference type="EMBL" id="VHIQ01000003">
    <property type="protein sequence ID" value="TPV34047.1"/>
    <property type="molecule type" value="Genomic_DNA"/>
</dbReference>
<accession>A0A506PLQ5</accession>
<dbReference type="Pfam" id="PF00246">
    <property type="entry name" value="Peptidase_M14"/>
    <property type="match status" value="1"/>
</dbReference>
<feature type="domain" description="Peptidase M14" evidence="8">
    <location>
        <begin position="51"/>
        <end position="327"/>
    </location>
</feature>
<dbReference type="CDD" id="cd06242">
    <property type="entry name" value="M14-like"/>
    <property type="match status" value="1"/>
</dbReference>
<reference evidence="9 10" key="1">
    <citation type="submission" date="2019-06" db="EMBL/GenBank/DDBJ databases">
        <title>Flavobacteriaceae Paucihalobacterium erythroidium CWB-1, complete genome.</title>
        <authorList>
            <person name="Wu S."/>
        </authorList>
    </citation>
    <scope>NUCLEOTIDE SEQUENCE [LARGE SCALE GENOMIC DNA]</scope>
    <source>
        <strain evidence="9 10">CWB-1</strain>
    </source>
</reference>
<dbReference type="PANTHER" id="PTHR11705">
    <property type="entry name" value="PROTEASE FAMILY M14 CARBOXYPEPTIDASE A,B"/>
    <property type="match status" value="1"/>
</dbReference>
<evidence type="ECO:0000256" key="6">
    <source>
        <dbReference type="ARBA" id="ARBA00023049"/>
    </source>
</evidence>
<dbReference type="GO" id="GO:0008270">
    <property type="term" value="F:zinc ion binding"/>
    <property type="evidence" value="ECO:0007669"/>
    <property type="project" value="InterPro"/>
</dbReference>
<dbReference type="OrthoDB" id="1111523at2"/>
<keyword evidence="10" id="KW-1185">Reference proteome</keyword>
<dbReference type="SUPFAM" id="SSF53187">
    <property type="entry name" value="Zn-dependent exopeptidases"/>
    <property type="match status" value="1"/>
</dbReference>
<protein>
    <submittedName>
        <fullName evidence="9">Peptidase</fullName>
    </submittedName>
</protein>
<evidence type="ECO:0000256" key="7">
    <source>
        <dbReference type="PROSITE-ProRule" id="PRU01379"/>
    </source>
</evidence>
<evidence type="ECO:0000256" key="4">
    <source>
        <dbReference type="ARBA" id="ARBA00022801"/>
    </source>
</evidence>
<evidence type="ECO:0000313" key="9">
    <source>
        <dbReference type="EMBL" id="TPV34047.1"/>
    </source>
</evidence>
<feature type="active site" description="Proton donor/acceptor" evidence="7">
    <location>
        <position position="298"/>
    </location>
</feature>
<evidence type="ECO:0000256" key="1">
    <source>
        <dbReference type="ARBA" id="ARBA00001947"/>
    </source>
</evidence>
<sequence length="513" mass="58004">MKVYFYILVILFSFLELSAQLNPEPKKVTQLFFPDNESIENVTPALQKKRGFTDYDELMSFLNTEKSKHADLVRVEFIGKSQKGYDIPIIYIHNQSSQKDKLKVWLQGGLHGNEPASTEGVLYLIYQLLNNADYSYLLDQLEFAIVPMANIDGYLKLDRYAANGLDLNRDQTKLMAPESVIIKQAYSNFNPEVALDFHEYNAYRRDFAKMGSFGITSAYDVMFLYSSNLNVPDNIRTVIDTLFVESARKTMDNNNLRHHDYMSTGTYSGDIHFNMGSTNARSSATNFALTNTISALIEVRGVNLGRNSFKRRINTTFLVGMACIETAYNHAELIKNTIQTATQPANNVTVTSKQKVYQKDISVIDLDSYELTDMTVTVRDSKQSAATLIRDTPEAYIILPEQKDLIEKLKVLGVAVETLEAPTVLTVESYLVSSYSRDETTYEKMNLQTVEATVVEKEMTFPAGSFKISTHQKNVGLVYEILEPEAPNSVVSFGVLKTELNQELPIYRLSKTN</sequence>
<dbReference type="Gene3D" id="3.40.630.10">
    <property type="entry name" value="Zn peptidases"/>
    <property type="match status" value="1"/>
</dbReference>
<comment type="similarity">
    <text evidence="2 7">Belongs to the peptidase M14 family.</text>
</comment>
<gene>
    <name evidence="9" type="ORF">FJ651_07765</name>
</gene>
<dbReference type="InterPro" id="IPR000834">
    <property type="entry name" value="Peptidase_M14"/>
</dbReference>
<evidence type="ECO:0000256" key="3">
    <source>
        <dbReference type="ARBA" id="ARBA00022670"/>
    </source>
</evidence>
<keyword evidence="4" id="KW-0378">Hydrolase</keyword>
<dbReference type="GO" id="GO:0006508">
    <property type="term" value="P:proteolysis"/>
    <property type="evidence" value="ECO:0007669"/>
    <property type="project" value="UniProtKB-KW"/>
</dbReference>
<keyword evidence="6" id="KW-0482">Metalloprotease</keyword>
<comment type="cofactor">
    <cofactor evidence="1">
        <name>Zn(2+)</name>
        <dbReference type="ChEBI" id="CHEBI:29105"/>
    </cofactor>
</comment>
<keyword evidence="5" id="KW-0862">Zinc</keyword>
<dbReference type="RefSeq" id="WP_140989944.1">
    <property type="nucleotide sequence ID" value="NZ_VHIQ01000003.1"/>
</dbReference>
<dbReference type="AlphaFoldDB" id="A0A506PLQ5"/>
<dbReference type="PROSITE" id="PS52035">
    <property type="entry name" value="PEPTIDASE_M14"/>
    <property type="match status" value="1"/>
</dbReference>
<dbReference type="GO" id="GO:0004181">
    <property type="term" value="F:metallocarboxypeptidase activity"/>
    <property type="evidence" value="ECO:0007669"/>
    <property type="project" value="InterPro"/>
</dbReference>
<evidence type="ECO:0000256" key="2">
    <source>
        <dbReference type="ARBA" id="ARBA00005988"/>
    </source>
</evidence>
<name>A0A506PLQ5_9FLAO</name>
<evidence type="ECO:0000256" key="5">
    <source>
        <dbReference type="ARBA" id="ARBA00022833"/>
    </source>
</evidence>
<organism evidence="9 10">
    <name type="scientific">Paucihalobacter ruber</name>
    <dbReference type="NCBI Taxonomy" id="2567861"/>
    <lineage>
        <taxon>Bacteria</taxon>
        <taxon>Pseudomonadati</taxon>
        <taxon>Bacteroidota</taxon>
        <taxon>Flavobacteriia</taxon>
        <taxon>Flavobacteriales</taxon>
        <taxon>Flavobacteriaceae</taxon>
        <taxon>Paucihalobacter</taxon>
    </lineage>
</organism>
<comment type="caution">
    <text evidence="9">The sequence shown here is derived from an EMBL/GenBank/DDBJ whole genome shotgun (WGS) entry which is preliminary data.</text>
</comment>
<evidence type="ECO:0000313" key="10">
    <source>
        <dbReference type="Proteomes" id="UP000317332"/>
    </source>
</evidence>